<evidence type="ECO:0000313" key="2">
    <source>
        <dbReference type="Proteomes" id="UP000225277"/>
    </source>
</evidence>
<protein>
    <submittedName>
        <fullName evidence="1">Uncharacterized protein</fullName>
    </submittedName>
</protein>
<gene>
    <name evidence="1" type="ORF">RCC_03001</name>
</gene>
<name>A0A2D3V6Q5_9PEZI</name>
<organism evidence="1 2">
    <name type="scientific">Ramularia collo-cygni</name>
    <dbReference type="NCBI Taxonomy" id="112498"/>
    <lineage>
        <taxon>Eukaryota</taxon>
        <taxon>Fungi</taxon>
        <taxon>Dikarya</taxon>
        <taxon>Ascomycota</taxon>
        <taxon>Pezizomycotina</taxon>
        <taxon>Dothideomycetes</taxon>
        <taxon>Dothideomycetidae</taxon>
        <taxon>Mycosphaerellales</taxon>
        <taxon>Mycosphaerellaceae</taxon>
        <taxon>Ramularia</taxon>
    </lineage>
</organism>
<dbReference type="STRING" id="112498.A0A2D3V6Q5"/>
<proteinExistence type="predicted"/>
<dbReference type="Proteomes" id="UP000225277">
    <property type="component" value="Unassembled WGS sequence"/>
</dbReference>
<dbReference type="GeneID" id="35598211"/>
<dbReference type="EMBL" id="FJUY01000003">
    <property type="protein sequence ID" value="CZT17169.1"/>
    <property type="molecule type" value="Genomic_DNA"/>
</dbReference>
<dbReference type="Gene3D" id="3.30.450.30">
    <property type="entry name" value="Dynein light chain 2a, cytoplasmic"/>
    <property type="match status" value="1"/>
</dbReference>
<reference evidence="1 2" key="1">
    <citation type="submission" date="2016-03" db="EMBL/GenBank/DDBJ databases">
        <authorList>
            <person name="Ploux O."/>
        </authorList>
    </citation>
    <scope>NUCLEOTIDE SEQUENCE [LARGE SCALE GENOMIC DNA]</scope>
    <source>
        <strain evidence="1 2">URUG2</strain>
    </source>
</reference>
<sequence length="197" mass="21764">MLSTKAVGDLLSHNRDERLCRRWYLITPNGTLLAYSQPTNINDLRKQAAIAAICWQQHESRGSAGRLTGEYDEEIAEDAEQNPLHVLTIESEDANVIMRRVQEHLLLVLEGGVPPRRNGFERRITAEGVDGSQLRSHQGDGHTDVANPVKAEHDGSSVAANVLRLQRTKMDALAAILRADFEQTGFKMPDVGGATVF</sequence>
<dbReference type="AlphaFoldDB" id="A0A2D3V6Q5"/>
<dbReference type="RefSeq" id="XP_023624062.1">
    <property type="nucleotide sequence ID" value="XM_023768294.1"/>
</dbReference>
<accession>A0A2D3V6Q5</accession>
<dbReference type="OrthoDB" id="3924760at2759"/>
<evidence type="ECO:0000313" key="1">
    <source>
        <dbReference type="EMBL" id="CZT17169.1"/>
    </source>
</evidence>
<keyword evidence="2" id="KW-1185">Reference proteome</keyword>